<dbReference type="AlphaFoldDB" id="A0A9N8VYR5"/>
<dbReference type="GO" id="GO:0055088">
    <property type="term" value="P:lipid homeostasis"/>
    <property type="evidence" value="ECO:0007669"/>
    <property type="project" value="InterPro"/>
</dbReference>
<organism evidence="3 4">
    <name type="scientific">Ambispora leptoticha</name>
    <dbReference type="NCBI Taxonomy" id="144679"/>
    <lineage>
        <taxon>Eukaryota</taxon>
        <taxon>Fungi</taxon>
        <taxon>Fungi incertae sedis</taxon>
        <taxon>Mucoromycota</taxon>
        <taxon>Glomeromycotina</taxon>
        <taxon>Glomeromycetes</taxon>
        <taxon>Archaeosporales</taxon>
        <taxon>Ambisporaceae</taxon>
        <taxon>Ambispora</taxon>
    </lineage>
</organism>
<feature type="domain" description="Brl1/Brr6" evidence="2">
    <location>
        <begin position="1"/>
        <end position="47"/>
    </location>
</feature>
<dbReference type="InterPro" id="IPR018767">
    <property type="entry name" value="Brl1/Brr6_dom"/>
</dbReference>
<evidence type="ECO:0000259" key="2">
    <source>
        <dbReference type="Pfam" id="PF10104"/>
    </source>
</evidence>
<gene>
    <name evidence="3" type="ORF">ALEPTO_LOCUS1841</name>
</gene>
<proteinExistence type="predicted"/>
<accession>A0A9N8VYR5</accession>
<protein>
    <submittedName>
        <fullName evidence="3">6043_t:CDS:1</fullName>
    </submittedName>
</protein>
<dbReference type="OrthoDB" id="5961at2759"/>
<evidence type="ECO:0000256" key="1">
    <source>
        <dbReference type="SAM" id="Phobius"/>
    </source>
</evidence>
<comment type="caution">
    <text evidence="3">The sequence shown here is derived from an EMBL/GenBank/DDBJ whole genome shotgun (WGS) entry which is preliminary data.</text>
</comment>
<dbReference type="GO" id="GO:0031965">
    <property type="term" value="C:nuclear membrane"/>
    <property type="evidence" value="ECO:0007669"/>
    <property type="project" value="InterPro"/>
</dbReference>
<keyword evidence="1" id="KW-0472">Membrane</keyword>
<name>A0A9N8VYR5_9GLOM</name>
<reference evidence="3" key="1">
    <citation type="submission" date="2021-06" db="EMBL/GenBank/DDBJ databases">
        <authorList>
            <person name="Kallberg Y."/>
            <person name="Tangrot J."/>
            <person name="Rosling A."/>
        </authorList>
    </citation>
    <scope>NUCLEOTIDE SEQUENCE</scope>
    <source>
        <strain evidence="3">FL130A</strain>
    </source>
</reference>
<dbReference type="EMBL" id="CAJVPS010000227">
    <property type="protein sequence ID" value="CAG8467333.1"/>
    <property type="molecule type" value="Genomic_DNA"/>
</dbReference>
<dbReference type="Proteomes" id="UP000789508">
    <property type="component" value="Unassembled WGS sequence"/>
</dbReference>
<keyword evidence="4" id="KW-1185">Reference proteome</keyword>
<sequence>MNRDPVVSKAEVSAVVIGKVLDRLIEQLSYKTMIFLGAGFTILIAIVIYFRTRNHQSQPQAVVVSPPTPHHLYSMTGTPLSITPMNSQTAATDLQCMMPSSPVGQLQHYSSSNATMFNTPSTPPQRLPPNIQYSIKYQQTN</sequence>
<keyword evidence="1" id="KW-1133">Transmembrane helix</keyword>
<evidence type="ECO:0000313" key="4">
    <source>
        <dbReference type="Proteomes" id="UP000789508"/>
    </source>
</evidence>
<keyword evidence="1" id="KW-0812">Transmembrane</keyword>
<feature type="transmembrane region" description="Helical" evidence="1">
    <location>
        <begin position="28"/>
        <end position="50"/>
    </location>
</feature>
<dbReference type="Pfam" id="PF10104">
    <property type="entry name" value="Brr6_like_C_C"/>
    <property type="match status" value="1"/>
</dbReference>
<evidence type="ECO:0000313" key="3">
    <source>
        <dbReference type="EMBL" id="CAG8467333.1"/>
    </source>
</evidence>